<dbReference type="SUPFAM" id="SSF53474">
    <property type="entry name" value="alpha/beta-Hydrolases"/>
    <property type="match status" value="1"/>
</dbReference>
<dbReference type="STRING" id="59895.A0A118JTJ4"/>
<dbReference type="GO" id="GO:0019432">
    <property type="term" value="P:triglyceride biosynthetic process"/>
    <property type="evidence" value="ECO:0007669"/>
    <property type="project" value="UniProtKB-ARBA"/>
</dbReference>
<dbReference type="OMA" id="GNGHAIL"/>
<dbReference type="Pfam" id="PF03982">
    <property type="entry name" value="DAGAT"/>
    <property type="match status" value="1"/>
</dbReference>
<sequence>MKLTANSFSIPPYLALNAGCKFRSQVLVRSLSGGDPEALASESYRVDGLPSVGERSRVRYLKDVENGQLSHEVGGKKRREDVLEKLEVLWDDGYGTQSSKDFSKLAKDIMKPDGGPPRWFCPIPCGIPLKDSPVLLYLPGLDGLGLGLILHEKALGKVFEVRSLHIPVQDRTPLEDLVQFVEETVRLEHASSPEKPIYLIGDSFGGCLALAVAARNPTIDLVIILVNPATSFEKSQLPTLLFLLEALPDVLYGALNLIFSSAIRGLGDILPKDALMWRLKLLQSAAAYANSHLQVITAEVLVLASYKDKLLPSKDEALRLARSLKNCEICFLNGNKHRPLLESGDNLLTIIKGASKYRRTSYHDSVKDYVPPSMSEYRRESDGHWLYHLATSPVMLSTLEDGKIVTGLAGIPSDGPVLFVSNHMLFGLDLFILFLQFLKEKRITLRGLGHPENLKADHQSVIPDISIILRVFGMLPVTAINLFKLFSSKSYVLLYPGGAREALHRKGEVHKLFWPEEQEFVRMAAKFGATIIPFGSVGEDDVSEMIMDYNDMMEIPALNNSLQEFNKKAVRLRQGKEGEVGNQQLHLPLVMPKVPGRFYYLFGKPIKTKGLEVLNDKEISQALYLQIKCEVEKNIAYLMKKREEDPYRGFMKRVAFQAKTRTPYDQVPTFEP</sequence>
<proteinExistence type="inferred from homology"/>
<feature type="domain" description="Serine aminopeptidase S33" evidence="4">
    <location>
        <begin position="174"/>
        <end position="342"/>
    </location>
</feature>
<dbReference type="PANTHER" id="PTHR22753:SF14">
    <property type="entry name" value="MONOACYLGLYCEROL_DIACYLGLYCEROL O-ACYLTRANSFERASE"/>
    <property type="match status" value="1"/>
</dbReference>
<dbReference type="Gramene" id="KVH89740">
    <property type="protein sequence ID" value="KVH89740"/>
    <property type="gene ID" value="Ccrd_008264"/>
</dbReference>
<comment type="similarity">
    <text evidence="1">Belongs to the diacylglycerol acyltransferase family.</text>
</comment>
<dbReference type="GO" id="GO:0016020">
    <property type="term" value="C:membrane"/>
    <property type="evidence" value="ECO:0007669"/>
    <property type="project" value="TreeGrafter"/>
</dbReference>
<gene>
    <name evidence="5" type="ORF">Ccrd_008264</name>
</gene>
<dbReference type="AlphaFoldDB" id="A0A118JTJ4"/>
<dbReference type="InterPro" id="IPR022742">
    <property type="entry name" value="Hydrolase_4"/>
</dbReference>
<protein>
    <submittedName>
        <fullName evidence="5">Diacylglycerol acyltransferase</fullName>
    </submittedName>
</protein>
<evidence type="ECO:0000256" key="3">
    <source>
        <dbReference type="ARBA" id="ARBA00023315"/>
    </source>
</evidence>
<evidence type="ECO:0000259" key="4">
    <source>
        <dbReference type="Pfam" id="PF12146"/>
    </source>
</evidence>
<evidence type="ECO:0000256" key="1">
    <source>
        <dbReference type="ARBA" id="ARBA00005420"/>
    </source>
</evidence>
<dbReference type="Gene3D" id="3.40.50.1820">
    <property type="entry name" value="alpha/beta hydrolase"/>
    <property type="match status" value="1"/>
</dbReference>
<accession>A0A118JTJ4</accession>
<dbReference type="Proteomes" id="UP000243975">
    <property type="component" value="Unassembled WGS sequence"/>
</dbReference>
<keyword evidence="6" id="KW-1185">Reference proteome</keyword>
<dbReference type="Pfam" id="PF12146">
    <property type="entry name" value="Hydrolase_4"/>
    <property type="match status" value="1"/>
</dbReference>
<dbReference type="InterPro" id="IPR029058">
    <property type="entry name" value="AB_hydrolase_fold"/>
</dbReference>
<organism evidence="5 6">
    <name type="scientific">Cynara cardunculus var. scolymus</name>
    <name type="common">Globe artichoke</name>
    <name type="synonym">Cynara scolymus</name>
    <dbReference type="NCBI Taxonomy" id="59895"/>
    <lineage>
        <taxon>Eukaryota</taxon>
        <taxon>Viridiplantae</taxon>
        <taxon>Streptophyta</taxon>
        <taxon>Embryophyta</taxon>
        <taxon>Tracheophyta</taxon>
        <taxon>Spermatophyta</taxon>
        <taxon>Magnoliopsida</taxon>
        <taxon>eudicotyledons</taxon>
        <taxon>Gunneridae</taxon>
        <taxon>Pentapetalae</taxon>
        <taxon>asterids</taxon>
        <taxon>campanulids</taxon>
        <taxon>Asterales</taxon>
        <taxon>Asteraceae</taxon>
        <taxon>Carduoideae</taxon>
        <taxon>Cardueae</taxon>
        <taxon>Carduinae</taxon>
        <taxon>Cynara</taxon>
    </lineage>
</organism>
<keyword evidence="2" id="KW-0808">Transferase</keyword>
<name>A0A118JTJ4_CYNCS</name>
<evidence type="ECO:0000313" key="6">
    <source>
        <dbReference type="Proteomes" id="UP000243975"/>
    </source>
</evidence>
<reference evidence="5 6" key="1">
    <citation type="journal article" date="2016" name="Sci. Rep.">
        <title>The genome sequence of the outbreeding globe artichoke constructed de novo incorporating a phase-aware low-pass sequencing strategy of F1 progeny.</title>
        <authorList>
            <person name="Scaglione D."/>
            <person name="Reyes-Chin-Wo S."/>
            <person name="Acquadro A."/>
            <person name="Froenicke L."/>
            <person name="Portis E."/>
            <person name="Beitel C."/>
            <person name="Tirone M."/>
            <person name="Mauro R."/>
            <person name="Lo Monaco A."/>
            <person name="Mauromicale G."/>
            <person name="Faccioli P."/>
            <person name="Cattivelli L."/>
            <person name="Rieseberg L."/>
            <person name="Michelmore R."/>
            <person name="Lanteri S."/>
        </authorList>
    </citation>
    <scope>NUCLEOTIDE SEQUENCE [LARGE SCALE GENOMIC DNA]</scope>
    <source>
        <strain evidence="5">2C</strain>
    </source>
</reference>
<evidence type="ECO:0000313" key="5">
    <source>
        <dbReference type="EMBL" id="KVH89740.1"/>
    </source>
</evidence>
<dbReference type="InterPro" id="IPR007130">
    <property type="entry name" value="DAGAT"/>
</dbReference>
<dbReference type="PANTHER" id="PTHR22753">
    <property type="entry name" value="TRANSMEMBRANE PROTEIN 68"/>
    <property type="match status" value="1"/>
</dbReference>
<comment type="caution">
    <text evidence="5">The sequence shown here is derived from an EMBL/GenBank/DDBJ whole genome shotgun (WGS) entry which is preliminary data.</text>
</comment>
<dbReference type="EMBL" id="LEKV01005149">
    <property type="protein sequence ID" value="KVH89740.1"/>
    <property type="molecule type" value="Genomic_DNA"/>
</dbReference>
<keyword evidence="3 5" id="KW-0012">Acyltransferase</keyword>
<evidence type="ECO:0000256" key="2">
    <source>
        <dbReference type="ARBA" id="ARBA00022679"/>
    </source>
</evidence>
<dbReference type="GO" id="GO:0004144">
    <property type="term" value="F:diacylglycerol O-acyltransferase activity"/>
    <property type="evidence" value="ECO:0007669"/>
    <property type="project" value="UniProtKB-ARBA"/>
</dbReference>
<dbReference type="CDD" id="cd07987">
    <property type="entry name" value="LPLAT_MGAT-like"/>
    <property type="match status" value="1"/>
</dbReference>